<feature type="transmembrane region" description="Helical" evidence="3">
    <location>
        <begin position="344"/>
        <end position="365"/>
    </location>
</feature>
<feature type="transmembrane region" description="Helical" evidence="3">
    <location>
        <begin position="149"/>
        <end position="167"/>
    </location>
</feature>
<feature type="transmembrane region" description="Helical" evidence="3">
    <location>
        <begin position="371"/>
        <end position="393"/>
    </location>
</feature>
<dbReference type="GO" id="GO:0016020">
    <property type="term" value="C:membrane"/>
    <property type="evidence" value="ECO:0007669"/>
    <property type="project" value="UniProtKB-SubCell"/>
</dbReference>
<proteinExistence type="inferred from homology"/>
<dbReference type="AlphaFoldDB" id="A0A0C9Y598"/>
<dbReference type="SUPFAM" id="SSF103473">
    <property type="entry name" value="MFS general substrate transporter"/>
    <property type="match status" value="1"/>
</dbReference>
<feature type="transmembrane region" description="Helical" evidence="3">
    <location>
        <begin position="405"/>
        <end position="424"/>
    </location>
</feature>
<accession>A0A0C9Y598</accession>
<dbReference type="Pfam" id="PF07690">
    <property type="entry name" value="MFS_1"/>
    <property type="match status" value="1"/>
</dbReference>
<gene>
    <name evidence="4" type="ORF">K443DRAFT_676908</name>
</gene>
<dbReference type="OrthoDB" id="6499973at2759"/>
<dbReference type="PANTHER" id="PTHR11360">
    <property type="entry name" value="MONOCARBOXYLATE TRANSPORTER"/>
    <property type="match status" value="1"/>
</dbReference>
<keyword evidence="3" id="KW-0472">Membrane</keyword>
<evidence type="ECO:0008006" key="6">
    <source>
        <dbReference type="Google" id="ProtNLM"/>
    </source>
</evidence>
<protein>
    <recommendedName>
        <fullName evidence="6">Major facilitator superfamily (MFS) profile domain-containing protein</fullName>
    </recommendedName>
</protein>
<feature type="transmembrane region" description="Helical" evidence="3">
    <location>
        <begin position="78"/>
        <end position="98"/>
    </location>
</feature>
<evidence type="ECO:0000313" key="5">
    <source>
        <dbReference type="Proteomes" id="UP000054477"/>
    </source>
</evidence>
<feature type="transmembrane region" description="Helical" evidence="3">
    <location>
        <begin position="207"/>
        <end position="228"/>
    </location>
</feature>
<feature type="transmembrane region" description="Helical" evidence="3">
    <location>
        <begin position="173"/>
        <end position="195"/>
    </location>
</feature>
<feature type="transmembrane region" description="Helical" evidence="3">
    <location>
        <begin position="284"/>
        <end position="306"/>
    </location>
</feature>
<comment type="subcellular location">
    <subcellularLocation>
        <location evidence="1">Membrane</location>
        <topology evidence="1">Multi-pass membrane protein</topology>
    </subcellularLocation>
</comment>
<evidence type="ECO:0000256" key="2">
    <source>
        <dbReference type="ARBA" id="ARBA00006727"/>
    </source>
</evidence>
<comment type="similarity">
    <text evidence="2">Belongs to the major facilitator superfamily. Monocarboxylate porter (TC 2.A.1.13) family.</text>
</comment>
<feature type="transmembrane region" description="Helical" evidence="3">
    <location>
        <begin position="118"/>
        <end position="137"/>
    </location>
</feature>
<dbReference type="InterPro" id="IPR011701">
    <property type="entry name" value="MFS"/>
</dbReference>
<dbReference type="Proteomes" id="UP000054477">
    <property type="component" value="Unassembled WGS sequence"/>
</dbReference>
<dbReference type="InterPro" id="IPR050327">
    <property type="entry name" value="Proton-linked_MCT"/>
</dbReference>
<evidence type="ECO:0000256" key="3">
    <source>
        <dbReference type="SAM" id="Phobius"/>
    </source>
</evidence>
<feature type="transmembrane region" description="Helical" evidence="3">
    <location>
        <begin position="436"/>
        <end position="458"/>
    </location>
</feature>
<reference evidence="5" key="2">
    <citation type="submission" date="2015-01" db="EMBL/GenBank/DDBJ databases">
        <title>Evolutionary Origins and Diversification of the Mycorrhizal Mutualists.</title>
        <authorList>
            <consortium name="DOE Joint Genome Institute"/>
            <consortium name="Mycorrhizal Genomics Consortium"/>
            <person name="Kohler A."/>
            <person name="Kuo A."/>
            <person name="Nagy L.G."/>
            <person name="Floudas D."/>
            <person name="Copeland A."/>
            <person name="Barry K.W."/>
            <person name="Cichocki N."/>
            <person name="Veneault-Fourrey C."/>
            <person name="LaButti K."/>
            <person name="Lindquist E.A."/>
            <person name="Lipzen A."/>
            <person name="Lundell T."/>
            <person name="Morin E."/>
            <person name="Murat C."/>
            <person name="Riley R."/>
            <person name="Ohm R."/>
            <person name="Sun H."/>
            <person name="Tunlid A."/>
            <person name="Henrissat B."/>
            <person name="Grigoriev I.V."/>
            <person name="Hibbett D.S."/>
            <person name="Martin F."/>
        </authorList>
    </citation>
    <scope>NUCLEOTIDE SEQUENCE [LARGE SCALE GENOMIC DNA]</scope>
    <source>
        <strain evidence="5">LaAM-08-1</strain>
    </source>
</reference>
<evidence type="ECO:0000313" key="4">
    <source>
        <dbReference type="EMBL" id="KIK03243.1"/>
    </source>
</evidence>
<feature type="transmembrane region" description="Helical" evidence="3">
    <location>
        <begin position="318"/>
        <end position="337"/>
    </location>
</feature>
<organism evidence="4 5">
    <name type="scientific">Laccaria amethystina LaAM-08-1</name>
    <dbReference type="NCBI Taxonomy" id="1095629"/>
    <lineage>
        <taxon>Eukaryota</taxon>
        <taxon>Fungi</taxon>
        <taxon>Dikarya</taxon>
        <taxon>Basidiomycota</taxon>
        <taxon>Agaricomycotina</taxon>
        <taxon>Agaricomycetes</taxon>
        <taxon>Agaricomycetidae</taxon>
        <taxon>Agaricales</taxon>
        <taxon>Agaricineae</taxon>
        <taxon>Hydnangiaceae</taxon>
        <taxon>Laccaria</taxon>
    </lineage>
</organism>
<reference evidence="4 5" key="1">
    <citation type="submission" date="2014-04" db="EMBL/GenBank/DDBJ databases">
        <authorList>
            <consortium name="DOE Joint Genome Institute"/>
            <person name="Kuo A."/>
            <person name="Kohler A."/>
            <person name="Nagy L.G."/>
            <person name="Floudas D."/>
            <person name="Copeland A."/>
            <person name="Barry K.W."/>
            <person name="Cichocki N."/>
            <person name="Veneault-Fourrey C."/>
            <person name="LaButti K."/>
            <person name="Lindquist E.A."/>
            <person name="Lipzen A."/>
            <person name="Lundell T."/>
            <person name="Morin E."/>
            <person name="Murat C."/>
            <person name="Sun H."/>
            <person name="Tunlid A."/>
            <person name="Henrissat B."/>
            <person name="Grigoriev I.V."/>
            <person name="Hibbett D.S."/>
            <person name="Martin F."/>
            <person name="Nordberg H.P."/>
            <person name="Cantor M.N."/>
            <person name="Hua S.X."/>
        </authorList>
    </citation>
    <scope>NUCLEOTIDE SEQUENCE [LARGE SCALE GENOMIC DNA]</scope>
    <source>
        <strain evidence="4 5">LaAM-08-1</strain>
    </source>
</reference>
<evidence type="ECO:0000256" key="1">
    <source>
        <dbReference type="ARBA" id="ARBA00004141"/>
    </source>
</evidence>
<keyword evidence="3" id="KW-0812">Transmembrane</keyword>
<dbReference type="GO" id="GO:0022857">
    <property type="term" value="F:transmembrane transporter activity"/>
    <property type="evidence" value="ECO:0007669"/>
    <property type="project" value="InterPro"/>
</dbReference>
<dbReference type="Gene3D" id="1.20.1250.20">
    <property type="entry name" value="MFS general substrate transporter like domains"/>
    <property type="match status" value="2"/>
</dbReference>
<keyword evidence="3" id="KW-1133">Transmembrane helix</keyword>
<dbReference type="InterPro" id="IPR036259">
    <property type="entry name" value="MFS_trans_sf"/>
</dbReference>
<keyword evidence="5" id="KW-1185">Reference proteome</keyword>
<dbReference type="EMBL" id="KN838582">
    <property type="protein sequence ID" value="KIK03243.1"/>
    <property type="molecule type" value="Genomic_DNA"/>
</dbReference>
<dbReference type="PANTHER" id="PTHR11360:SF234">
    <property type="entry name" value="MFS-TYPE TRANSPORTER DBAD-RELATED"/>
    <property type="match status" value="1"/>
</dbReference>
<name>A0A0C9Y598_9AGAR</name>
<sequence>MDAQSIARVNHISLLPLAVGEGVKANNLLDSETLPKHIVVGTESKAELGIKVNSLADDFRSKNMFGTMPIQKEGGLRGWMTIAGAWLIQFSTFGYVYSYGVYQDYYTRVFLTNHSPSSIAWIGSFQLMMPFALGLISGKLFDAGYFHHLIFLGSVIFTFSLFMVSLAQPDHYYQIFLSQGLGMGIGIGLVFVPTASICAHHFKRRKALATGIVFSGSSAGGMVFPIMLNHLLASKGYANAVRYTAYIVLGCLTIGNLLMRKPLATNAQKPPPPMIASFFKEPEYLMTILGSFLMFYGIFFPVVYLQLYAVLHEVDGNLAFYSLAILNACSFVGRIFGNFFADTYGAWNLLIPTTAIAGGTIWAVLGVHDEATLIVVAMVYGFFSGAWLSLSFAALGSLAQSPSEIGARTGLVLAISSLGCLFAAPTQGALLTRTYLWIRPIAFSSTLLFVAALLGVLIRSRIVAKKGTARV</sequence>
<feature type="transmembrane region" description="Helical" evidence="3">
    <location>
        <begin position="240"/>
        <end position="259"/>
    </location>
</feature>
<dbReference type="HOGENOM" id="CLU_001265_1_1_1"/>